<dbReference type="Proteomes" id="UP000283429">
    <property type="component" value="Unassembled WGS sequence"/>
</dbReference>
<dbReference type="RefSeq" id="WP_220432701.1">
    <property type="nucleotide sequence ID" value="NZ_QSJM01000213.1"/>
</dbReference>
<organism evidence="1 2">
    <name type="scientific">Phocaeicola vulgatus</name>
    <name type="common">Bacteroides vulgatus</name>
    <dbReference type="NCBI Taxonomy" id="821"/>
    <lineage>
        <taxon>Bacteria</taxon>
        <taxon>Pseudomonadati</taxon>
        <taxon>Bacteroidota</taxon>
        <taxon>Bacteroidia</taxon>
        <taxon>Bacteroidales</taxon>
        <taxon>Bacteroidaceae</taxon>
        <taxon>Phocaeicola</taxon>
    </lineage>
</organism>
<reference evidence="1 2" key="1">
    <citation type="submission" date="2018-08" db="EMBL/GenBank/DDBJ databases">
        <title>A genome reference for cultivated species of the human gut microbiota.</title>
        <authorList>
            <person name="Zou Y."/>
            <person name="Xue W."/>
            <person name="Luo G."/>
        </authorList>
    </citation>
    <scope>NUCLEOTIDE SEQUENCE [LARGE SCALE GENOMIC DNA]</scope>
    <source>
        <strain evidence="1 2">AM30-40</strain>
    </source>
</reference>
<protein>
    <submittedName>
        <fullName evidence="1">Uncharacterized protein</fullName>
    </submittedName>
</protein>
<name>A0A414G9R5_PHOVU</name>
<sequence>LATFMSGAKIETVCFMTVIIWRLLDRKNGCHFPCRQTITDFRPRAKIVMGKAAAVVHNKL</sequence>
<proteinExistence type="predicted"/>
<feature type="non-terminal residue" evidence="1">
    <location>
        <position position="1"/>
    </location>
</feature>
<dbReference type="AlphaFoldDB" id="A0A414G9R5"/>
<accession>A0A414G9R5</accession>
<evidence type="ECO:0000313" key="1">
    <source>
        <dbReference type="EMBL" id="RHD65594.1"/>
    </source>
</evidence>
<gene>
    <name evidence="1" type="ORF">DW783_24535</name>
</gene>
<comment type="caution">
    <text evidence="1">The sequence shown here is derived from an EMBL/GenBank/DDBJ whole genome shotgun (WGS) entry which is preliminary data.</text>
</comment>
<evidence type="ECO:0000313" key="2">
    <source>
        <dbReference type="Proteomes" id="UP000283429"/>
    </source>
</evidence>
<dbReference type="EMBL" id="QSJM01000213">
    <property type="protein sequence ID" value="RHD65594.1"/>
    <property type="molecule type" value="Genomic_DNA"/>
</dbReference>